<dbReference type="AlphaFoldDB" id="A0A1V3IXS4"/>
<dbReference type="EMBL" id="MLHL01000061">
    <property type="protein sequence ID" value="OOF46919.1"/>
    <property type="molecule type" value="Genomic_DNA"/>
</dbReference>
<accession>A0A1V3IXS4</accession>
<organism evidence="1 2">
    <name type="scientific">Rodentibacter trehalosifermentans</name>
    <dbReference type="NCBI Taxonomy" id="1908263"/>
    <lineage>
        <taxon>Bacteria</taxon>
        <taxon>Pseudomonadati</taxon>
        <taxon>Pseudomonadota</taxon>
        <taxon>Gammaproteobacteria</taxon>
        <taxon>Pasteurellales</taxon>
        <taxon>Pasteurellaceae</taxon>
        <taxon>Rodentibacter</taxon>
    </lineage>
</organism>
<dbReference type="RefSeq" id="WP_077478640.1">
    <property type="nucleotide sequence ID" value="NZ_MLHL01000061.1"/>
</dbReference>
<gene>
    <name evidence="1" type="ORF">BKK52_10435</name>
</gene>
<reference evidence="1 2" key="1">
    <citation type="submission" date="2016-10" db="EMBL/GenBank/DDBJ databases">
        <title>Rodentibacter gen. nov. and new species.</title>
        <authorList>
            <person name="Christensen H."/>
        </authorList>
    </citation>
    <scope>NUCLEOTIDE SEQUENCE [LARGE SCALE GENOMIC DNA]</scope>
    <source>
        <strain evidence="1 2">H1987082031</strain>
    </source>
</reference>
<comment type="caution">
    <text evidence="1">The sequence shown here is derived from an EMBL/GenBank/DDBJ whole genome shotgun (WGS) entry which is preliminary data.</text>
</comment>
<evidence type="ECO:0000313" key="2">
    <source>
        <dbReference type="Proteomes" id="UP000189161"/>
    </source>
</evidence>
<evidence type="ECO:0000313" key="1">
    <source>
        <dbReference type="EMBL" id="OOF46919.1"/>
    </source>
</evidence>
<sequence length="82" mass="9839">MTEQIYEFKQVTDILVLDDKQFERFLADFKEWFRFQKQVRTDVEKLRKIGINITVADVIRWKDDALIGVGKITIDVQKARDY</sequence>
<dbReference type="OrthoDB" id="5678781at2"/>
<proteinExistence type="predicted"/>
<dbReference type="Proteomes" id="UP000189161">
    <property type="component" value="Unassembled WGS sequence"/>
</dbReference>
<name>A0A1V3IXS4_9PAST</name>
<protein>
    <submittedName>
        <fullName evidence="1">Uncharacterized protein</fullName>
    </submittedName>
</protein>
<keyword evidence="2" id="KW-1185">Reference proteome</keyword>